<evidence type="ECO:0000313" key="3">
    <source>
        <dbReference type="RefSeq" id="XP_009757372.1"/>
    </source>
</evidence>
<dbReference type="AlphaFoldDB" id="A0A1U7UMG5"/>
<dbReference type="PANTHER" id="PTHR33144">
    <property type="entry name" value="OS10G0409366 PROTEIN-RELATED"/>
    <property type="match status" value="1"/>
</dbReference>
<dbReference type="Pfam" id="PF03004">
    <property type="entry name" value="Transposase_24"/>
    <property type="match status" value="1"/>
</dbReference>
<name>A0A1U7UMG5_NICSY</name>
<evidence type="ECO:0000256" key="1">
    <source>
        <dbReference type="SAM" id="MobiDB-lite"/>
    </source>
</evidence>
<reference evidence="3" key="2">
    <citation type="submission" date="2025-08" db="UniProtKB">
        <authorList>
            <consortium name="RefSeq"/>
        </authorList>
    </citation>
    <scope>IDENTIFICATION</scope>
    <source>
        <tissue evidence="3">Leaf</tissue>
    </source>
</reference>
<reference evidence="2" key="1">
    <citation type="journal article" date="2013" name="Genome Biol.">
        <title>Reference genomes and transcriptomes of Nicotiana sylvestris and Nicotiana tomentosiformis.</title>
        <authorList>
            <person name="Sierro N."/>
            <person name="Battey J.N."/>
            <person name="Ouadi S."/>
            <person name="Bovet L."/>
            <person name="Goepfert S."/>
            <person name="Bakaher N."/>
            <person name="Peitsch M.C."/>
            <person name="Ivanov N.V."/>
        </authorList>
    </citation>
    <scope>NUCLEOTIDE SEQUENCE [LARGE SCALE GENOMIC DNA]</scope>
</reference>
<dbReference type="PANTHER" id="PTHR33144:SF45">
    <property type="entry name" value="TRANSPOSASE TNP1_EN_SPM-LIKE DOMAIN-CONTAINING PROTEIN"/>
    <property type="match status" value="1"/>
</dbReference>
<dbReference type="RefSeq" id="XP_009757372.1">
    <property type="nucleotide sequence ID" value="XM_009759070.1"/>
</dbReference>
<dbReference type="Proteomes" id="UP000189701">
    <property type="component" value="Unplaced"/>
</dbReference>
<sequence length="367" mass="41925">MESLRNTVFHHHLMESLRSMLYHLHHLMEYLLSPPFHLHHLVQVSSRQTGRSTSNEEPHWFVDVIDKRQVIKTIRLKVKDVHNLDKGLRIIVEFDEYHAAIGKSAGLIAGVLGQLATNPMYFPIGFEKWQSMPKSFLDRVFNDIIVWREYRLKLWKEADDPLLSKEDIIKNVPDGIPMDQWALFVTYRMKEETKKAMGKAFDRGKMWTETHKRKDGSYVTDEARVIGEGIEEIRTERAESLDEPSPNDALGIVFGPEHPGRVRGLGLGVVPTVPFKQTSARYRRGYVGSSSTTAPTPAWQQEMTDVKSKLNALISLYERNIGNIPEEFAHLFSTPQQAPDLGSDAPSTVEPRRSLDESNNDDRPSVN</sequence>
<keyword evidence="2" id="KW-1185">Reference proteome</keyword>
<feature type="compositionally biased region" description="Basic and acidic residues" evidence="1">
    <location>
        <begin position="350"/>
        <end position="367"/>
    </location>
</feature>
<dbReference type="InterPro" id="IPR004252">
    <property type="entry name" value="Probable_transposase_24"/>
</dbReference>
<accession>A0A1U7UMG5</accession>
<organism evidence="2 3">
    <name type="scientific">Nicotiana sylvestris</name>
    <name type="common">Wood tobacco</name>
    <name type="synonym">South American tobacco</name>
    <dbReference type="NCBI Taxonomy" id="4096"/>
    <lineage>
        <taxon>Eukaryota</taxon>
        <taxon>Viridiplantae</taxon>
        <taxon>Streptophyta</taxon>
        <taxon>Embryophyta</taxon>
        <taxon>Tracheophyta</taxon>
        <taxon>Spermatophyta</taxon>
        <taxon>Magnoliopsida</taxon>
        <taxon>eudicotyledons</taxon>
        <taxon>Gunneridae</taxon>
        <taxon>Pentapetalae</taxon>
        <taxon>asterids</taxon>
        <taxon>lamiids</taxon>
        <taxon>Solanales</taxon>
        <taxon>Solanaceae</taxon>
        <taxon>Nicotianoideae</taxon>
        <taxon>Nicotianeae</taxon>
        <taxon>Nicotiana</taxon>
    </lineage>
</organism>
<evidence type="ECO:0000313" key="2">
    <source>
        <dbReference type="Proteomes" id="UP000189701"/>
    </source>
</evidence>
<feature type="region of interest" description="Disordered" evidence="1">
    <location>
        <begin position="335"/>
        <end position="367"/>
    </location>
</feature>
<proteinExistence type="predicted"/>
<gene>
    <name evidence="3" type="primary">LOC104210226</name>
</gene>
<protein>
    <submittedName>
        <fullName evidence="3">Uncharacterized protein LOC104210226 isoform X2</fullName>
    </submittedName>
</protein>